<evidence type="ECO:0000313" key="4">
    <source>
        <dbReference type="EMBL" id="GFO07295.1"/>
    </source>
</evidence>
<dbReference type="Pfam" id="PF13842">
    <property type="entry name" value="zf-Tnp_2"/>
    <property type="match status" value="1"/>
</dbReference>
<dbReference type="InterPro" id="IPR029526">
    <property type="entry name" value="PGBD"/>
</dbReference>
<organism evidence="4 5">
    <name type="scientific">Plakobranchus ocellatus</name>
    <dbReference type="NCBI Taxonomy" id="259542"/>
    <lineage>
        <taxon>Eukaryota</taxon>
        <taxon>Metazoa</taxon>
        <taxon>Spiralia</taxon>
        <taxon>Lophotrochozoa</taxon>
        <taxon>Mollusca</taxon>
        <taxon>Gastropoda</taxon>
        <taxon>Heterobranchia</taxon>
        <taxon>Euthyneura</taxon>
        <taxon>Panpulmonata</taxon>
        <taxon>Sacoglossa</taxon>
        <taxon>Placobranchoidea</taxon>
        <taxon>Plakobranchidae</taxon>
        <taxon>Plakobranchus</taxon>
    </lineage>
</organism>
<gene>
    <name evidence="4" type="ORF">PoB_003380000</name>
</gene>
<dbReference type="AlphaFoldDB" id="A0AAV4AIY9"/>
<evidence type="ECO:0000313" key="5">
    <source>
        <dbReference type="Proteomes" id="UP000735302"/>
    </source>
</evidence>
<sequence length="240" mass="27371">MLPKSKKADTTTSVITNGTLNLLRFYDKREVNILSTAHDDTMVATGKTNPVTREPIVKLHAVADYNKFMGAVDRSDQMVSFNSFRRRTLKWWKKAFFHMFMLAVLNSYLLHKCSVAAAEALSHRLFRRDLAMQLVAWAPITMTCTIKDVGDTVILRLTARHFPSLIPAKDNSKIKNPQQNCIVCSEPNARKRTRYQCSSCEVGLCPDQCFELFHTRKDYRRCLKRKLTESPAPADSPIQG</sequence>
<keyword evidence="1" id="KW-1133">Transmembrane helix</keyword>
<evidence type="ECO:0000256" key="1">
    <source>
        <dbReference type="SAM" id="Phobius"/>
    </source>
</evidence>
<evidence type="ECO:0000259" key="2">
    <source>
        <dbReference type="Pfam" id="PF13842"/>
    </source>
</evidence>
<dbReference type="PANTHER" id="PTHR46599:SF3">
    <property type="entry name" value="PIGGYBAC TRANSPOSABLE ELEMENT-DERIVED PROTEIN 4"/>
    <property type="match status" value="1"/>
</dbReference>
<accession>A0AAV4AIY9</accession>
<dbReference type="Pfam" id="PF13843">
    <property type="entry name" value="DDE_Tnp_1_7"/>
    <property type="match status" value="1"/>
</dbReference>
<feature type="domain" description="PiggyBac transposable element-derived protein" evidence="3">
    <location>
        <begin position="6"/>
        <end position="108"/>
    </location>
</feature>
<feature type="transmembrane region" description="Helical" evidence="1">
    <location>
        <begin position="95"/>
        <end position="111"/>
    </location>
</feature>
<name>A0AAV4AIY9_9GAST</name>
<feature type="domain" description="PiggyBac transposable element-derived protein 4 C-terminal zinc-finger" evidence="2">
    <location>
        <begin position="175"/>
        <end position="214"/>
    </location>
</feature>
<dbReference type="InterPro" id="IPR032718">
    <property type="entry name" value="PGBD4_Znf_C"/>
</dbReference>
<proteinExistence type="predicted"/>
<dbReference type="PANTHER" id="PTHR46599">
    <property type="entry name" value="PIGGYBAC TRANSPOSABLE ELEMENT-DERIVED PROTEIN 4"/>
    <property type="match status" value="1"/>
</dbReference>
<evidence type="ECO:0000259" key="3">
    <source>
        <dbReference type="Pfam" id="PF13843"/>
    </source>
</evidence>
<keyword evidence="5" id="KW-1185">Reference proteome</keyword>
<keyword evidence="1" id="KW-0812">Transmembrane</keyword>
<reference evidence="4 5" key="1">
    <citation type="journal article" date="2021" name="Elife">
        <title>Chloroplast acquisition without the gene transfer in kleptoplastic sea slugs, Plakobranchus ocellatus.</title>
        <authorList>
            <person name="Maeda T."/>
            <person name="Takahashi S."/>
            <person name="Yoshida T."/>
            <person name="Shimamura S."/>
            <person name="Takaki Y."/>
            <person name="Nagai Y."/>
            <person name="Toyoda A."/>
            <person name="Suzuki Y."/>
            <person name="Arimoto A."/>
            <person name="Ishii H."/>
            <person name="Satoh N."/>
            <person name="Nishiyama T."/>
            <person name="Hasebe M."/>
            <person name="Maruyama T."/>
            <person name="Minagawa J."/>
            <person name="Obokata J."/>
            <person name="Shigenobu S."/>
        </authorList>
    </citation>
    <scope>NUCLEOTIDE SEQUENCE [LARGE SCALE GENOMIC DNA]</scope>
</reference>
<dbReference type="EMBL" id="BLXT01003854">
    <property type="protein sequence ID" value="GFO07295.1"/>
    <property type="molecule type" value="Genomic_DNA"/>
</dbReference>
<comment type="caution">
    <text evidence="4">The sequence shown here is derived from an EMBL/GenBank/DDBJ whole genome shotgun (WGS) entry which is preliminary data.</text>
</comment>
<dbReference type="Proteomes" id="UP000735302">
    <property type="component" value="Unassembled WGS sequence"/>
</dbReference>
<keyword evidence="1" id="KW-0472">Membrane</keyword>
<protein>
    <submittedName>
        <fullName evidence="4">PiggyBac transposable element-derived protein 4</fullName>
    </submittedName>
</protein>